<evidence type="ECO:0000313" key="1">
    <source>
        <dbReference type="EMBL" id="MDO7849725.1"/>
    </source>
</evidence>
<proteinExistence type="predicted"/>
<dbReference type="Proteomes" id="UP001167796">
    <property type="component" value="Unassembled WGS sequence"/>
</dbReference>
<reference evidence="1" key="1">
    <citation type="submission" date="2023-07" db="EMBL/GenBank/DDBJ databases">
        <authorList>
            <person name="Kim M.K."/>
        </authorList>
    </citation>
    <scope>NUCLEOTIDE SEQUENCE</scope>
    <source>
        <strain evidence="1">M29</strain>
    </source>
</reference>
<accession>A0ABT9AKF7</accession>
<keyword evidence="2" id="KW-1185">Reference proteome</keyword>
<dbReference type="RefSeq" id="WP_305014390.1">
    <property type="nucleotide sequence ID" value="NZ_JAUQSX010000020.1"/>
</dbReference>
<name>A0ABT9AKF7_9BACT</name>
<sequence length="89" mass="10369">MFKIEDAMHAELQPEDFPSFTAAANELKRRAAISWDEEPNKCPCSNWRNCSRNYQIVEYDTTQERWVELQRIDFLTVSASGVEWVSPAL</sequence>
<comment type="caution">
    <text evidence="1">The sequence shown here is derived from an EMBL/GenBank/DDBJ whole genome shotgun (WGS) entry which is preliminary data.</text>
</comment>
<organism evidence="1 2">
    <name type="scientific">Hymenobacter mellowenesis</name>
    <dbReference type="NCBI Taxonomy" id="3063995"/>
    <lineage>
        <taxon>Bacteria</taxon>
        <taxon>Pseudomonadati</taxon>
        <taxon>Bacteroidota</taxon>
        <taxon>Cytophagia</taxon>
        <taxon>Cytophagales</taxon>
        <taxon>Hymenobacteraceae</taxon>
        <taxon>Hymenobacter</taxon>
    </lineage>
</organism>
<evidence type="ECO:0000313" key="2">
    <source>
        <dbReference type="Proteomes" id="UP001167796"/>
    </source>
</evidence>
<gene>
    <name evidence="1" type="ORF">Q5H92_25405</name>
</gene>
<protein>
    <submittedName>
        <fullName evidence="1">Uncharacterized protein</fullName>
    </submittedName>
</protein>
<dbReference type="EMBL" id="JAUQSX010000020">
    <property type="protein sequence ID" value="MDO7849725.1"/>
    <property type="molecule type" value="Genomic_DNA"/>
</dbReference>